<accession>A0A2S8FRF3</accession>
<dbReference type="EC" id="2.3.1.179" evidence="3 11"/>
<evidence type="ECO:0000256" key="5">
    <source>
        <dbReference type="ARBA" id="ARBA00022516"/>
    </source>
</evidence>
<comment type="function">
    <text evidence="11">Involved in the type II fatty acid elongation cycle. Catalyzes the elongation of a wide range of acyl-ACP by the addition of two carbons from malonyl-ACP to an acyl acceptor. Can efficiently catalyze the conversion of palmitoleoyl-ACP (cis-hexadec-9-enoyl-ACP) to cis-vaccenoyl-ACP (cis-octadec-11-enoyl-ACP), an essential step in the thermal regulation of fatty acid composition.</text>
</comment>
<evidence type="ECO:0000259" key="14">
    <source>
        <dbReference type="PROSITE" id="PS52004"/>
    </source>
</evidence>
<evidence type="ECO:0000256" key="3">
    <source>
        <dbReference type="ARBA" id="ARBA00012356"/>
    </source>
</evidence>
<keyword evidence="6 11" id="KW-0808">Transferase</keyword>
<dbReference type="Pfam" id="PF02801">
    <property type="entry name" value="Ketoacyl-synt_C"/>
    <property type="match status" value="1"/>
</dbReference>
<dbReference type="PROSITE" id="PS00606">
    <property type="entry name" value="KS3_1"/>
    <property type="match status" value="1"/>
</dbReference>
<keyword evidence="9 11" id="KW-0275">Fatty acid biosynthesis</keyword>
<reference evidence="15 16" key="1">
    <citation type="submission" date="2018-02" db="EMBL/GenBank/DDBJ databases">
        <title>Comparative genomes isolates from brazilian mangrove.</title>
        <authorList>
            <person name="Araujo J.E."/>
            <person name="Taketani R.G."/>
            <person name="Silva M.C.P."/>
            <person name="Loureco M.V."/>
            <person name="Andreote F.D."/>
        </authorList>
    </citation>
    <scope>NUCLEOTIDE SEQUENCE [LARGE SCALE GENOMIC DNA]</scope>
    <source>
        <strain evidence="15 16">Hex-1 MGV</strain>
    </source>
</reference>
<gene>
    <name evidence="15" type="primary">fabF</name>
    <name evidence="15" type="ORF">C5Y83_14775</name>
</gene>
<dbReference type="InterPro" id="IPR018201">
    <property type="entry name" value="Ketoacyl_synth_AS"/>
</dbReference>
<evidence type="ECO:0000256" key="6">
    <source>
        <dbReference type="ARBA" id="ARBA00022679"/>
    </source>
</evidence>
<evidence type="ECO:0000256" key="11">
    <source>
        <dbReference type="PIRNR" id="PIRNR000447"/>
    </source>
</evidence>
<keyword evidence="10 11" id="KW-0012">Acyltransferase</keyword>
<keyword evidence="5 11" id="KW-0444">Lipid biosynthesis</keyword>
<dbReference type="PANTHER" id="PTHR11712">
    <property type="entry name" value="POLYKETIDE SYNTHASE-RELATED"/>
    <property type="match status" value="1"/>
</dbReference>
<evidence type="ECO:0000256" key="1">
    <source>
        <dbReference type="ARBA" id="ARBA00005194"/>
    </source>
</evidence>
<evidence type="ECO:0000256" key="9">
    <source>
        <dbReference type="ARBA" id="ARBA00023160"/>
    </source>
</evidence>
<organism evidence="15 16">
    <name type="scientific">Blastopirellula marina</name>
    <dbReference type="NCBI Taxonomy" id="124"/>
    <lineage>
        <taxon>Bacteria</taxon>
        <taxon>Pseudomonadati</taxon>
        <taxon>Planctomycetota</taxon>
        <taxon>Planctomycetia</taxon>
        <taxon>Pirellulales</taxon>
        <taxon>Pirellulaceae</taxon>
        <taxon>Blastopirellula</taxon>
    </lineage>
</organism>
<feature type="domain" description="Ketosynthase family 3 (KS3)" evidence="14">
    <location>
        <begin position="2"/>
        <end position="410"/>
    </location>
</feature>
<dbReference type="InterPro" id="IPR014030">
    <property type="entry name" value="Ketoacyl_synth_N"/>
</dbReference>
<comment type="catalytic activity">
    <reaction evidence="11">
        <text>(9Z)-hexadecenoyl-[ACP] + malonyl-[ACP] + H(+) = 3-oxo-(11Z)-octadecenoyl-[ACP] + holo-[ACP] + CO2</text>
        <dbReference type="Rhea" id="RHEA:55040"/>
        <dbReference type="Rhea" id="RHEA-COMP:9623"/>
        <dbReference type="Rhea" id="RHEA-COMP:9685"/>
        <dbReference type="Rhea" id="RHEA-COMP:10800"/>
        <dbReference type="Rhea" id="RHEA-COMP:14074"/>
        <dbReference type="ChEBI" id="CHEBI:15378"/>
        <dbReference type="ChEBI" id="CHEBI:16526"/>
        <dbReference type="ChEBI" id="CHEBI:64479"/>
        <dbReference type="ChEBI" id="CHEBI:78449"/>
        <dbReference type="ChEBI" id="CHEBI:83989"/>
        <dbReference type="ChEBI" id="CHEBI:138538"/>
        <dbReference type="EC" id="2.3.1.179"/>
    </reaction>
</comment>
<dbReference type="InterPro" id="IPR000794">
    <property type="entry name" value="Beta-ketoacyl_synthase"/>
</dbReference>
<dbReference type="Proteomes" id="UP000238322">
    <property type="component" value="Unassembled WGS sequence"/>
</dbReference>
<comment type="caution">
    <text evidence="15">The sequence shown here is derived from an EMBL/GenBank/DDBJ whole genome shotgun (WGS) entry which is preliminary data.</text>
</comment>
<comment type="pathway">
    <text evidence="1 11">Lipid metabolism; fatty acid biosynthesis.</text>
</comment>
<dbReference type="NCBIfam" id="NF005589">
    <property type="entry name" value="PRK07314.1"/>
    <property type="match status" value="1"/>
</dbReference>
<proteinExistence type="inferred from homology"/>
<dbReference type="GO" id="GO:0004315">
    <property type="term" value="F:3-oxoacyl-[acyl-carrier-protein] synthase activity"/>
    <property type="evidence" value="ECO:0007669"/>
    <property type="project" value="UniProtKB-UniRule"/>
</dbReference>
<dbReference type="InterPro" id="IPR016039">
    <property type="entry name" value="Thiolase-like"/>
</dbReference>
<dbReference type="SMART" id="SM00825">
    <property type="entry name" value="PKS_KS"/>
    <property type="match status" value="1"/>
</dbReference>
<evidence type="ECO:0000256" key="13">
    <source>
        <dbReference type="RuleBase" id="RU003694"/>
    </source>
</evidence>
<protein>
    <recommendedName>
        <fullName evidence="4 11">3-oxoacyl-[acyl-carrier-protein] synthase 2</fullName>
        <ecNumber evidence="3 11">2.3.1.179</ecNumber>
    </recommendedName>
</protein>
<comment type="similarity">
    <text evidence="2 11 13">Belongs to the thiolase-like superfamily. Beta-ketoacyl-ACP synthases family.</text>
</comment>
<name>A0A2S8FRF3_9BACT</name>
<evidence type="ECO:0000256" key="8">
    <source>
        <dbReference type="ARBA" id="ARBA00023098"/>
    </source>
</evidence>
<evidence type="ECO:0000313" key="15">
    <source>
        <dbReference type="EMBL" id="PQO34762.1"/>
    </source>
</evidence>
<dbReference type="PIRSF" id="PIRSF000447">
    <property type="entry name" value="KAS_II"/>
    <property type="match status" value="1"/>
</dbReference>
<dbReference type="AlphaFoldDB" id="A0A2S8FRF3"/>
<comment type="catalytic activity">
    <reaction evidence="11">
        <text>a fatty acyl-[ACP] + malonyl-[ACP] + H(+) = a 3-oxoacyl-[ACP] + holo-[ACP] + CO2</text>
        <dbReference type="Rhea" id="RHEA:22836"/>
        <dbReference type="Rhea" id="RHEA-COMP:9623"/>
        <dbReference type="Rhea" id="RHEA-COMP:9685"/>
        <dbReference type="Rhea" id="RHEA-COMP:9916"/>
        <dbReference type="Rhea" id="RHEA-COMP:14125"/>
        <dbReference type="ChEBI" id="CHEBI:15378"/>
        <dbReference type="ChEBI" id="CHEBI:16526"/>
        <dbReference type="ChEBI" id="CHEBI:64479"/>
        <dbReference type="ChEBI" id="CHEBI:78449"/>
        <dbReference type="ChEBI" id="CHEBI:78776"/>
        <dbReference type="ChEBI" id="CHEBI:138651"/>
    </reaction>
</comment>
<evidence type="ECO:0000256" key="10">
    <source>
        <dbReference type="ARBA" id="ARBA00023315"/>
    </source>
</evidence>
<dbReference type="FunFam" id="3.40.47.10:FF:000009">
    <property type="entry name" value="3-oxoacyl-[acyl-carrier-protein] synthase 2"/>
    <property type="match status" value="1"/>
</dbReference>
<dbReference type="InterPro" id="IPR014031">
    <property type="entry name" value="Ketoacyl_synth_C"/>
</dbReference>
<dbReference type="OrthoDB" id="292158at2"/>
<dbReference type="GO" id="GO:0005829">
    <property type="term" value="C:cytosol"/>
    <property type="evidence" value="ECO:0007669"/>
    <property type="project" value="TreeGrafter"/>
</dbReference>
<sequence>MKRRVVVTGMGIVSSLSCQLDTFWSKLIAGESGIHDIKILDTSRFKVKFAADVHDWAPDEYIDSKEQKRLDRFSQFGMVAGIDAVASSGLDFSQEDSYRCGVILGSGVGGIATIEEQTEKLLTKGADRVSPMTIPRLMLNAAGGNISIRYGLRGPNYTVATACASATNALGDALKAIQYDEADVMISGGTEAGITPMGISAFSNMKALSFRNDDPVKASRPFDLGRDGFVMAEGAGVVVLEELEHAKARGANILAELVGFGCSGDGGHITSPDPEGRGAARAMQNALNDAALDPQKIDYINAHGTSTPPGDKAETIAIKTVYGDHAYKLAVSSTKSSLGHSLGASGGIELIACIKAINDGVIPPTINLTNPDPACDLDYTPNEAKNRKVSYAMSNSFGFGGHNACVIAKEYAE</sequence>
<evidence type="ECO:0000256" key="2">
    <source>
        <dbReference type="ARBA" id="ARBA00008467"/>
    </source>
</evidence>
<dbReference type="EMBL" id="PUHY01000010">
    <property type="protein sequence ID" value="PQO34762.1"/>
    <property type="molecule type" value="Genomic_DNA"/>
</dbReference>
<dbReference type="NCBIfam" id="TIGR03150">
    <property type="entry name" value="fabF"/>
    <property type="match status" value="1"/>
</dbReference>
<feature type="active site" description="For beta-ketoacyl synthase activity" evidence="12">
    <location>
        <position position="163"/>
    </location>
</feature>
<evidence type="ECO:0000313" key="16">
    <source>
        <dbReference type="Proteomes" id="UP000238322"/>
    </source>
</evidence>
<dbReference type="GO" id="GO:0006633">
    <property type="term" value="P:fatty acid biosynthetic process"/>
    <property type="evidence" value="ECO:0007669"/>
    <property type="project" value="UniProtKB-UniRule"/>
</dbReference>
<evidence type="ECO:0000256" key="7">
    <source>
        <dbReference type="ARBA" id="ARBA00022832"/>
    </source>
</evidence>
<dbReference type="PANTHER" id="PTHR11712:SF336">
    <property type="entry name" value="3-OXOACYL-[ACYL-CARRIER-PROTEIN] SYNTHASE, MITOCHONDRIAL"/>
    <property type="match status" value="1"/>
</dbReference>
<dbReference type="PROSITE" id="PS52004">
    <property type="entry name" value="KS3_2"/>
    <property type="match status" value="1"/>
</dbReference>
<dbReference type="UniPathway" id="UPA00094"/>
<evidence type="ECO:0000256" key="12">
    <source>
        <dbReference type="PIRSR" id="PIRSR000447-1"/>
    </source>
</evidence>
<keyword evidence="7" id="KW-0276">Fatty acid metabolism</keyword>
<dbReference type="InterPro" id="IPR017568">
    <property type="entry name" value="3-oxoacyl-ACP_synth-2"/>
</dbReference>
<keyword evidence="8" id="KW-0443">Lipid metabolism</keyword>
<dbReference type="Pfam" id="PF00109">
    <property type="entry name" value="ketoacyl-synt"/>
    <property type="match status" value="1"/>
</dbReference>
<dbReference type="SUPFAM" id="SSF53901">
    <property type="entry name" value="Thiolase-like"/>
    <property type="match status" value="2"/>
</dbReference>
<evidence type="ECO:0000256" key="4">
    <source>
        <dbReference type="ARBA" id="ARBA00014657"/>
    </source>
</evidence>
<dbReference type="InterPro" id="IPR020841">
    <property type="entry name" value="PKS_Beta-ketoAc_synthase_dom"/>
</dbReference>
<dbReference type="NCBIfam" id="NF004970">
    <property type="entry name" value="PRK06333.1"/>
    <property type="match status" value="1"/>
</dbReference>
<dbReference type="Gene3D" id="3.40.47.10">
    <property type="match status" value="1"/>
</dbReference>
<dbReference type="PROSITE" id="PS51257">
    <property type="entry name" value="PROKAR_LIPOPROTEIN"/>
    <property type="match status" value="1"/>
</dbReference>
<dbReference type="CDD" id="cd00834">
    <property type="entry name" value="KAS_I_II"/>
    <property type="match status" value="1"/>
</dbReference>